<proteinExistence type="predicted"/>
<dbReference type="Gene3D" id="2.30.29.30">
    <property type="entry name" value="Pleckstrin-homology domain (PH domain)/Phosphotyrosine-binding domain (PTB)"/>
    <property type="match status" value="1"/>
</dbReference>
<protein>
    <submittedName>
        <fullName evidence="2">Uncharacterized protein</fullName>
    </submittedName>
</protein>
<dbReference type="InterPro" id="IPR039801">
    <property type="entry name" value="EPS8-like"/>
</dbReference>
<feature type="region of interest" description="Disordered" evidence="1">
    <location>
        <begin position="1"/>
        <end position="21"/>
    </location>
</feature>
<name>A0ABD2QC04_9PLAT</name>
<sequence>MISDASTGCSHSDSSLNSEQPRNAVAVAGLMTEFEVEHLSTFTTAIDRPPPNTKATLDKLRQLRQNKNLVITRCVLQLQEQPYHSELVVKGSNNDKVIERFKLNTIRDPIYKISNDPAETLNNLVLFSINAQSGTLSNKHEQHIFQCLNCPANILVEEILRHQQLDTGESPPSVKKTISDITPRVEDEEEIVPMLLNHCFTDIEELYFKSIARLRKNNTIKLLSLMNDISLSSKRNLRKQDASKFKKRDKISKCGSTDSQSFLRVEFKLSFSFARRNRFPVHVL</sequence>
<reference evidence="2 3" key="1">
    <citation type="submission" date="2024-11" db="EMBL/GenBank/DDBJ databases">
        <title>Adaptive evolution of stress response genes in parasites aligns with host niche diversity.</title>
        <authorList>
            <person name="Hahn C."/>
            <person name="Resl P."/>
        </authorList>
    </citation>
    <scope>NUCLEOTIDE SEQUENCE [LARGE SCALE GENOMIC DNA]</scope>
    <source>
        <strain evidence="2">EGGRZ-B1_66</strain>
        <tissue evidence="2">Body</tissue>
    </source>
</reference>
<evidence type="ECO:0000256" key="1">
    <source>
        <dbReference type="SAM" id="MobiDB-lite"/>
    </source>
</evidence>
<dbReference type="Proteomes" id="UP001626550">
    <property type="component" value="Unassembled WGS sequence"/>
</dbReference>
<dbReference type="PANTHER" id="PTHR12287:SF23">
    <property type="entry name" value="AROUSER, ISOFORM A-RELATED"/>
    <property type="match status" value="1"/>
</dbReference>
<keyword evidence="3" id="KW-1185">Reference proteome</keyword>
<dbReference type="EMBL" id="JBJKFK010000435">
    <property type="protein sequence ID" value="KAL3317072.1"/>
    <property type="molecule type" value="Genomic_DNA"/>
</dbReference>
<gene>
    <name evidence="2" type="ORF">Ciccas_004277</name>
</gene>
<comment type="caution">
    <text evidence="2">The sequence shown here is derived from an EMBL/GenBank/DDBJ whole genome shotgun (WGS) entry which is preliminary data.</text>
</comment>
<accession>A0ABD2QC04</accession>
<dbReference type="SUPFAM" id="SSF50729">
    <property type="entry name" value="PH domain-like"/>
    <property type="match status" value="1"/>
</dbReference>
<dbReference type="InterPro" id="IPR011993">
    <property type="entry name" value="PH-like_dom_sf"/>
</dbReference>
<evidence type="ECO:0000313" key="3">
    <source>
        <dbReference type="Proteomes" id="UP001626550"/>
    </source>
</evidence>
<dbReference type="PANTHER" id="PTHR12287">
    <property type="entry name" value="EPIDERMAL GROWTH FACTOR RECEPTOR KINASE SUBSTRATE EPS8-RELATED PROTEIN"/>
    <property type="match status" value="1"/>
</dbReference>
<organism evidence="2 3">
    <name type="scientific">Cichlidogyrus casuarinus</name>
    <dbReference type="NCBI Taxonomy" id="1844966"/>
    <lineage>
        <taxon>Eukaryota</taxon>
        <taxon>Metazoa</taxon>
        <taxon>Spiralia</taxon>
        <taxon>Lophotrochozoa</taxon>
        <taxon>Platyhelminthes</taxon>
        <taxon>Monogenea</taxon>
        <taxon>Monopisthocotylea</taxon>
        <taxon>Dactylogyridea</taxon>
        <taxon>Ancyrocephalidae</taxon>
        <taxon>Cichlidogyrus</taxon>
    </lineage>
</organism>
<dbReference type="AlphaFoldDB" id="A0ABD2QC04"/>
<evidence type="ECO:0000313" key="2">
    <source>
        <dbReference type="EMBL" id="KAL3317072.1"/>
    </source>
</evidence>